<proteinExistence type="predicted"/>
<sequence length="555" mass="63689">MYLILDNMLSNFDIQTVTEFSKNDKEIYGFLEANDGVFKNVLRLTLYGKQSKKEIGQIACFRDAFIEGFRNIFANSKLKALIFQIDGSPDNVEFIKTTKRLFALTQIPHVYFEKEEQMRSSILVTSNISLNVGDRIVEVLIDNDGYIVSELEYTDTGYVEREQRDCKPYKRMTAEKIRQRILGSNYFVKIICHANTPGFKPTKFLTKKVLNTVPLSKLMIMEEDLGKYNEAFVFETVKWMFDKSYVKFYVCQKSFRNYMIQFKYGDKYYPLILCKKHDIVPFNKVLTIPKSFLEFSHAYTGDNDVDVIVRDILNTPKEVHGLKFTYSIDESNFITAANVTGIVSKKISRLCEKLDSKELTIPVIGFYGELSFIYVKNDANTSGYKLLDTWNGKKFFKIVFIEEVIQCKYGKDLYISFDGIKPKFFDDAVKTFESGSFSVVHDLIKIMSTPASKLSTLNPTLGYTISSDSEHPVLIHFKNYCGEKKAATPAFLMAMLLKEHLKELKGIFGEKPTEIGFCIFDDFDGDSEAKNRVENGLKESCQLLGGLKCSFFESL</sequence>
<name>A0AC35GXQ0_9BILA</name>
<organism evidence="1 2">
    <name type="scientific">Panagrolaimus sp. PS1159</name>
    <dbReference type="NCBI Taxonomy" id="55785"/>
    <lineage>
        <taxon>Eukaryota</taxon>
        <taxon>Metazoa</taxon>
        <taxon>Ecdysozoa</taxon>
        <taxon>Nematoda</taxon>
        <taxon>Chromadorea</taxon>
        <taxon>Rhabditida</taxon>
        <taxon>Tylenchina</taxon>
        <taxon>Panagrolaimomorpha</taxon>
        <taxon>Panagrolaimoidea</taxon>
        <taxon>Panagrolaimidae</taxon>
        <taxon>Panagrolaimus</taxon>
    </lineage>
</organism>
<reference evidence="2" key="1">
    <citation type="submission" date="2022-11" db="UniProtKB">
        <authorList>
            <consortium name="WormBaseParasite"/>
        </authorList>
    </citation>
    <scope>IDENTIFICATION</scope>
</reference>
<protein>
    <submittedName>
        <fullName evidence="2">Uncharacterized protein</fullName>
    </submittedName>
</protein>
<evidence type="ECO:0000313" key="1">
    <source>
        <dbReference type="Proteomes" id="UP000887580"/>
    </source>
</evidence>
<dbReference type="Proteomes" id="UP000887580">
    <property type="component" value="Unplaced"/>
</dbReference>
<dbReference type="WBParaSite" id="PS1159_v2.g9752.t2">
    <property type="protein sequence ID" value="PS1159_v2.g9752.t2"/>
    <property type="gene ID" value="PS1159_v2.g9752"/>
</dbReference>
<accession>A0AC35GXQ0</accession>
<evidence type="ECO:0000313" key="2">
    <source>
        <dbReference type="WBParaSite" id="PS1159_v2.g9752.t2"/>
    </source>
</evidence>